<dbReference type="eggNOG" id="COG1028">
    <property type="taxonomic scope" value="Bacteria"/>
</dbReference>
<evidence type="ECO:0000313" key="1">
    <source>
        <dbReference type="EMBL" id="AHH99211.1"/>
    </source>
</evidence>
<dbReference type="HOGENOM" id="CLU_2260076_0_0_11"/>
<name>W5WF60_9PSEU</name>
<dbReference type="RefSeq" id="WP_030110766.1">
    <property type="nucleotide sequence ID" value="NZ_CP007155.1"/>
</dbReference>
<accession>W5WF60</accession>
<proteinExistence type="predicted"/>
<dbReference type="STRING" id="1449976.KALB_5850"/>
<dbReference type="Proteomes" id="UP000019225">
    <property type="component" value="Chromosome"/>
</dbReference>
<dbReference type="Gene3D" id="3.30.70.100">
    <property type="match status" value="1"/>
</dbReference>
<dbReference type="SUPFAM" id="SSF54909">
    <property type="entry name" value="Dimeric alpha+beta barrel"/>
    <property type="match status" value="1"/>
</dbReference>
<dbReference type="EMBL" id="CP007155">
    <property type="protein sequence ID" value="AHH99211.1"/>
    <property type="molecule type" value="Genomic_DNA"/>
</dbReference>
<sequence>MSLTAIEHWYLTPEAAEKAFEVMQEMDDILEGNAHNSAGWDGHARFFQSHEDPTHVIMYYSWRSKAEHELLLESETALLKDFLAKYCTRDREVEYATELPVDV</sequence>
<dbReference type="KEGG" id="kal:KALB_5850"/>
<dbReference type="InterPro" id="IPR011008">
    <property type="entry name" value="Dimeric_a/b-barrel"/>
</dbReference>
<dbReference type="AlphaFoldDB" id="W5WF60"/>
<protein>
    <recommendedName>
        <fullName evidence="3">ABM domain-containing protein</fullName>
    </recommendedName>
</protein>
<reference evidence="1 2" key="1">
    <citation type="journal article" date="2014" name="BMC Genomics">
        <title>Complete genome sequence of producer of the glycopeptide antibiotic Aculeximycin Kutzneria albida DSM 43870T, a representative of minor genus of Pseudonocardiaceae.</title>
        <authorList>
            <person name="Rebets Y."/>
            <person name="Tokovenko B."/>
            <person name="Lushchyk I."/>
            <person name="Ruckert C."/>
            <person name="Zaburannyi N."/>
            <person name="Bechthold A."/>
            <person name="Kalinowski J."/>
            <person name="Luzhetskyy A."/>
        </authorList>
    </citation>
    <scope>NUCLEOTIDE SEQUENCE [LARGE SCALE GENOMIC DNA]</scope>
    <source>
        <strain evidence="1">DSM 43870</strain>
    </source>
</reference>
<evidence type="ECO:0000313" key="2">
    <source>
        <dbReference type="Proteomes" id="UP000019225"/>
    </source>
</evidence>
<organism evidence="1 2">
    <name type="scientific">Kutzneria albida DSM 43870</name>
    <dbReference type="NCBI Taxonomy" id="1449976"/>
    <lineage>
        <taxon>Bacteria</taxon>
        <taxon>Bacillati</taxon>
        <taxon>Actinomycetota</taxon>
        <taxon>Actinomycetes</taxon>
        <taxon>Pseudonocardiales</taxon>
        <taxon>Pseudonocardiaceae</taxon>
        <taxon>Kutzneria</taxon>
    </lineage>
</organism>
<evidence type="ECO:0008006" key="3">
    <source>
        <dbReference type="Google" id="ProtNLM"/>
    </source>
</evidence>
<keyword evidence="2" id="KW-1185">Reference proteome</keyword>
<gene>
    <name evidence="1" type="ORF">KALB_5850</name>
</gene>